<evidence type="ECO:0000256" key="2">
    <source>
        <dbReference type="SAM" id="MobiDB-lite"/>
    </source>
</evidence>
<accession>U5QIG7</accession>
<dbReference type="Proteomes" id="UP000017396">
    <property type="component" value="Chromosome"/>
</dbReference>
<keyword evidence="3" id="KW-0812">Transmembrane</keyword>
<dbReference type="InterPro" id="IPR024370">
    <property type="entry name" value="PBP_domain"/>
</dbReference>
<dbReference type="AlphaFoldDB" id="U5QIG7"/>
<evidence type="ECO:0000313" key="5">
    <source>
        <dbReference type="EMBL" id="AGY57389.1"/>
    </source>
</evidence>
<dbReference type="EMBL" id="CP003587">
    <property type="protein sequence ID" value="AGY57389.1"/>
    <property type="molecule type" value="Genomic_DNA"/>
</dbReference>
<dbReference type="Pfam" id="PF12849">
    <property type="entry name" value="PBP_like_2"/>
    <property type="match status" value="1"/>
</dbReference>
<sequence length="396" mass="42826">MNEAPPKRWICAGGREGVPPHTEVENYTDTCWICSLPRPNAPVSLQRGRLQPLPLLLVLAALAAVGGGVWWVQTTNQKPSSPQQAAFTSAARPSSGGNTQPPEQSDGTFTRFIDVTNVPRGIFNYGGSTTFAPLRTGRLVQAIEQAHPGFRLRYTDPLGQKPGSGTGIEMLLLGELSFAQSSRPLKEAEIAAAERRGIDLEQVPVAIDGIAVYVNPANSISGLSLVQLEQIYTGRATNWRQVGGPNLPIVPFSRDLRAGGTVDFMNEHVFNRKGLGRSVRLVQDTTDSLRKVSAIPGGIGYATAAEVVGQRGIHPLPLIKNNTRIAPFDRSGRINESAFTSGSYPITRRLYVIVKHDGRLDEQAGTAYTNLLLSDEGQQWVQKQGFIPIQGSSSQQ</sequence>
<dbReference type="PANTHER" id="PTHR30570">
    <property type="entry name" value="PERIPLASMIC PHOSPHATE BINDING COMPONENT OF PHOSPHATE ABC TRANSPORTER"/>
    <property type="match status" value="1"/>
</dbReference>
<keyword evidence="3" id="KW-0472">Membrane</keyword>
<proteinExistence type="predicted"/>
<keyword evidence="1" id="KW-0732">Signal</keyword>
<dbReference type="Gene3D" id="3.40.190.10">
    <property type="entry name" value="Periplasmic binding protein-like II"/>
    <property type="match status" value="2"/>
</dbReference>
<protein>
    <submittedName>
        <fullName evidence="5">Phosphate binding protein</fullName>
    </submittedName>
</protein>
<feature type="domain" description="PBP" evidence="4">
    <location>
        <begin position="123"/>
        <end position="376"/>
    </location>
</feature>
<keyword evidence="6" id="KW-1185">Reference proteome</keyword>
<dbReference type="InterPro" id="IPR050811">
    <property type="entry name" value="Phosphate_ABC_transporter"/>
</dbReference>
<dbReference type="SUPFAM" id="SSF53850">
    <property type="entry name" value="Periplasmic binding protein-like II"/>
    <property type="match status" value="1"/>
</dbReference>
<dbReference type="RefSeq" id="WP_023172459.1">
    <property type="nucleotide sequence ID" value="NC_022600.1"/>
</dbReference>
<dbReference type="CDD" id="cd13566">
    <property type="entry name" value="PBP2_phosphate"/>
    <property type="match status" value="1"/>
</dbReference>
<keyword evidence="3" id="KW-1133">Transmembrane helix</keyword>
<evidence type="ECO:0000259" key="4">
    <source>
        <dbReference type="Pfam" id="PF12849"/>
    </source>
</evidence>
<feature type="transmembrane region" description="Helical" evidence="3">
    <location>
        <begin position="53"/>
        <end position="72"/>
    </location>
</feature>
<dbReference type="OrthoDB" id="506979at2"/>
<organism evidence="5 6">
    <name type="scientific">Gloeobacter kilaueensis (strain ATCC BAA-2537 / CCAP 1431/1 / ULC 316 / JS1)</name>
    <dbReference type="NCBI Taxonomy" id="1183438"/>
    <lineage>
        <taxon>Bacteria</taxon>
        <taxon>Bacillati</taxon>
        <taxon>Cyanobacteriota</taxon>
        <taxon>Cyanophyceae</taxon>
        <taxon>Gloeobacterales</taxon>
        <taxon>Gloeobacteraceae</taxon>
        <taxon>Gloeobacter</taxon>
    </lineage>
</organism>
<dbReference type="KEGG" id="glj:GKIL_1143"/>
<evidence type="ECO:0000313" key="6">
    <source>
        <dbReference type="Proteomes" id="UP000017396"/>
    </source>
</evidence>
<gene>
    <name evidence="5" type="primary">pstS</name>
    <name evidence="5" type="ORF">GKIL_1143</name>
</gene>
<dbReference type="PANTHER" id="PTHR30570:SF1">
    <property type="entry name" value="PHOSPHATE-BINDING PROTEIN PSTS"/>
    <property type="match status" value="1"/>
</dbReference>
<evidence type="ECO:0000256" key="1">
    <source>
        <dbReference type="ARBA" id="ARBA00022729"/>
    </source>
</evidence>
<dbReference type="STRING" id="1183438.GKIL_1143"/>
<dbReference type="eggNOG" id="COG0226">
    <property type="taxonomic scope" value="Bacteria"/>
</dbReference>
<dbReference type="PATRIC" id="fig|1183438.3.peg.1127"/>
<dbReference type="HOGENOM" id="CLU_026228_2_0_3"/>
<reference evidence="5 6" key="1">
    <citation type="journal article" date="2013" name="PLoS ONE">
        <title>Cultivation and Complete Genome Sequencing of Gloeobacter kilaueensis sp. nov., from a Lava Cave in Kilauea Caldera, Hawai'i.</title>
        <authorList>
            <person name="Saw J.H."/>
            <person name="Schatz M."/>
            <person name="Brown M.V."/>
            <person name="Kunkel D.D."/>
            <person name="Foster J.S."/>
            <person name="Shick H."/>
            <person name="Christensen S."/>
            <person name="Hou S."/>
            <person name="Wan X."/>
            <person name="Donachie S.P."/>
        </authorList>
    </citation>
    <scope>NUCLEOTIDE SEQUENCE [LARGE SCALE GENOMIC DNA]</scope>
    <source>
        <strain evidence="6">JS</strain>
    </source>
</reference>
<feature type="region of interest" description="Disordered" evidence="2">
    <location>
        <begin position="76"/>
        <end position="108"/>
    </location>
</feature>
<evidence type="ECO:0000256" key="3">
    <source>
        <dbReference type="SAM" id="Phobius"/>
    </source>
</evidence>
<name>U5QIG7_GLOK1</name>